<evidence type="ECO:0000256" key="1">
    <source>
        <dbReference type="ARBA" id="ARBA00004651"/>
    </source>
</evidence>
<evidence type="ECO:0000256" key="6">
    <source>
        <dbReference type="ARBA" id="ARBA00023136"/>
    </source>
</evidence>
<proteinExistence type="predicted"/>
<evidence type="ECO:0000256" key="3">
    <source>
        <dbReference type="ARBA" id="ARBA00022475"/>
    </source>
</evidence>
<sequence>MANKDSSAKKIDLSAVKKINFAKLKRLKAVNIIAKVAIYFLLICIGFVFLQPIFEMISKAIMTSKDLIDPSVTWIAKHATLSNFKNAIKTLEMPGSLFNSIWFSALLALAQTAVSLTTGFALSRYSFKGRNFWYIMLILAFILPIPLLTIP</sequence>
<feature type="transmembrane region" description="Helical" evidence="7">
    <location>
        <begin position="132"/>
        <end position="150"/>
    </location>
</feature>
<gene>
    <name evidence="8" type="ORF">LEA_00606</name>
</gene>
<dbReference type="Gene3D" id="1.10.3720.10">
    <property type="entry name" value="MetI-like"/>
    <property type="match status" value="1"/>
</dbReference>
<evidence type="ECO:0000313" key="8">
    <source>
        <dbReference type="EMBL" id="EKC81186.1"/>
    </source>
</evidence>
<keyword evidence="2" id="KW-0813">Transport</keyword>
<evidence type="ECO:0000256" key="2">
    <source>
        <dbReference type="ARBA" id="ARBA00022448"/>
    </source>
</evidence>
<feature type="transmembrane region" description="Helical" evidence="7">
    <location>
        <begin position="101"/>
        <end position="120"/>
    </location>
</feature>
<dbReference type="EMBL" id="AJWY01000433">
    <property type="protein sequence ID" value="EKC81186.1"/>
    <property type="molecule type" value="Genomic_DNA"/>
</dbReference>
<keyword evidence="6 7" id="KW-0472">Membrane</keyword>
<keyword evidence="4 7" id="KW-0812">Transmembrane</keyword>
<dbReference type="PANTHER" id="PTHR43744:SF8">
    <property type="entry name" value="SN-GLYCEROL-3-PHOSPHATE TRANSPORT SYSTEM PERMEASE PROTEIN UGPE"/>
    <property type="match status" value="1"/>
</dbReference>
<feature type="transmembrane region" description="Helical" evidence="7">
    <location>
        <begin position="32"/>
        <end position="54"/>
    </location>
</feature>
<reference evidence="8" key="1">
    <citation type="journal article" date="2013" name="Environ. Microbiol.">
        <title>Microbiota from the distal guts of lean and obese adolescents exhibit partial functional redundancy besides clear differences in community structure.</title>
        <authorList>
            <person name="Ferrer M."/>
            <person name="Ruiz A."/>
            <person name="Lanza F."/>
            <person name="Haange S.B."/>
            <person name="Oberbach A."/>
            <person name="Till H."/>
            <person name="Bargiela R."/>
            <person name="Campoy C."/>
            <person name="Segura M.T."/>
            <person name="Richter M."/>
            <person name="von Bergen M."/>
            <person name="Seifert J."/>
            <person name="Suarez A."/>
        </authorList>
    </citation>
    <scope>NUCLEOTIDE SEQUENCE</scope>
</reference>
<comment type="subcellular location">
    <subcellularLocation>
        <location evidence="1">Cell membrane</location>
        <topology evidence="1">Multi-pass membrane protein</topology>
    </subcellularLocation>
</comment>
<dbReference type="SUPFAM" id="SSF161098">
    <property type="entry name" value="MetI-like"/>
    <property type="match status" value="1"/>
</dbReference>
<evidence type="ECO:0000256" key="5">
    <source>
        <dbReference type="ARBA" id="ARBA00022989"/>
    </source>
</evidence>
<dbReference type="InterPro" id="IPR035906">
    <property type="entry name" value="MetI-like_sf"/>
</dbReference>
<evidence type="ECO:0000256" key="7">
    <source>
        <dbReference type="SAM" id="Phobius"/>
    </source>
</evidence>
<dbReference type="AlphaFoldDB" id="K1VB82"/>
<accession>K1VB82</accession>
<protein>
    <submittedName>
        <fullName evidence="8">Binding-protein-dependent transport system inner membrane component</fullName>
    </submittedName>
</protein>
<feature type="non-terminal residue" evidence="8">
    <location>
        <position position="151"/>
    </location>
</feature>
<keyword evidence="5 7" id="KW-1133">Transmembrane helix</keyword>
<keyword evidence="3" id="KW-1003">Cell membrane</keyword>
<dbReference type="PANTHER" id="PTHR43744">
    <property type="entry name" value="ABC TRANSPORTER PERMEASE PROTEIN MG189-RELATED-RELATED"/>
    <property type="match status" value="1"/>
</dbReference>
<organism evidence="8">
    <name type="scientific">human gut metagenome</name>
    <dbReference type="NCBI Taxonomy" id="408170"/>
    <lineage>
        <taxon>unclassified sequences</taxon>
        <taxon>metagenomes</taxon>
        <taxon>organismal metagenomes</taxon>
    </lineage>
</organism>
<dbReference type="GO" id="GO:0005886">
    <property type="term" value="C:plasma membrane"/>
    <property type="evidence" value="ECO:0007669"/>
    <property type="project" value="UniProtKB-SubCell"/>
</dbReference>
<name>K1VB82_9ZZZZ</name>
<evidence type="ECO:0000256" key="4">
    <source>
        <dbReference type="ARBA" id="ARBA00022692"/>
    </source>
</evidence>
<comment type="caution">
    <text evidence="8">The sequence shown here is derived from an EMBL/GenBank/DDBJ whole genome shotgun (WGS) entry which is preliminary data.</text>
</comment>